<evidence type="ECO:0000256" key="2">
    <source>
        <dbReference type="SAM" id="Coils"/>
    </source>
</evidence>
<accession>C3YFC9</accession>
<evidence type="ECO:0000313" key="5">
    <source>
        <dbReference type="EMBL" id="EEN60892.1"/>
    </source>
</evidence>
<reference evidence="6" key="2">
    <citation type="journal article" date="2020" name="Nat. Ecol. Evol.">
        <title>Deeply conserved synteny resolves early events in vertebrate evolution.</title>
        <authorList>
            <person name="Simakov O."/>
            <person name="Marletaz F."/>
            <person name="Yue J.X."/>
            <person name="O'Connell B."/>
            <person name="Jenkins J."/>
            <person name="Brandt A."/>
            <person name="Calef R."/>
            <person name="Tung C.H."/>
            <person name="Huang T.K."/>
            <person name="Schmutz J."/>
            <person name="Satoh N."/>
            <person name="Yu J.K."/>
            <person name="Putnam N.H."/>
            <person name="Green R.E."/>
            <person name="Rokhsar D.S."/>
        </authorList>
    </citation>
    <scope>NUCLEOTIDE SEQUENCE [LARGE SCALE GENOMIC DNA]</scope>
    <source>
        <strain evidence="6">S238N-H82</strain>
    </source>
</reference>
<dbReference type="RefSeq" id="XP_035679672.1">
    <property type="nucleotide sequence ID" value="XM_035823779.1"/>
</dbReference>
<dbReference type="KEGG" id="bfo:118417990"/>
<dbReference type="PANTHER" id="PTHR22799">
    <property type="entry name" value="TETRANECTIN-RELATED"/>
    <property type="match status" value="1"/>
</dbReference>
<dbReference type="OrthoDB" id="1702031at2759"/>
<proteinExistence type="predicted"/>
<keyword evidence="4" id="KW-0472">Membrane</keyword>
<feature type="transmembrane region" description="Helical" evidence="4">
    <location>
        <begin position="96"/>
        <end position="117"/>
    </location>
</feature>
<dbReference type="AlphaFoldDB" id="C3YFC9"/>
<protein>
    <submittedName>
        <fullName evidence="7">Uncharacterized protein LOC118417990</fullName>
    </submittedName>
</protein>
<feature type="region of interest" description="Disordered" evidence="3">
    <location>
        <begin position="1"/>
        <end position="59"/>
    </location>
</feature>
<dbReference type="eggNOG" id="ENOG502RWP1">
    <property type="taxonomic scope" value="Eukaryota"/>
</dbReference>
<feature type="compositionally biased region" description="Basic and acidic residues" evidence="3">
    <location>
        <begin position="41"/>
        <end position="55"/>
    </location>
</feature>
<evidence type="ECO:0000313" key="7">
    <source>
        <dbReference type="RefSeq" id="XP_035679672.1"/>
    </source>
</evidence>
<evidence type="ECO:0000313" key="6">
    <source>
        <dbReference type="Proteomes" id="UP000001554"/>
    </source>
</evidence>
<evidence type="ECO:0000256" key="3">
    <source>
        <dbReference type="SAM" id="MobiDB-lite"/>
    </source>
</evidence>
<gene>
    <name evidence="7" type="primary">LOC118417990</name>
    <name evidence="5" type="ORF">BRAFLDRAFT_77284</name>
</gene>
<dbReference type="InterPro" id="IPR051663">
    <property type="entry name" value="CLec_Tetranectin-domain"/>
</dbReference>
<keyword evidence="2" id="KW-0175">Coiled coil</keyword>
<keyword evidence="4" id="KW-1133">Transmembrane helix</keyword>
<keyword evidence="1" id="KW-0430">Lectin</keyword>
<dbReference type="GO" id="GO:0030246">
    <property type="term" value="F:carbohydrate binding"/>
    <property type="evidence" value="ECO:0007669"/>
    <property type="project" value="UniProtKB-KW"/>
</dbReference>
<dbReference type="OMA" id="RDYMSTT"/>
<sequence length="273" mass="30511">MYAQAEPVRSPFSRPDSGQTSGPPSQSPPVHQGGSRGRVRHSNDKWQGDQEKSSDTYEEAEAVKRYATYTSADRTYPDGASGRRARCSFIHSHRSYLAAGIAVLLSLVAVGLAPLTVMNKEEISQLSATVETLKRDQDDMRQLSATVEALKLKRDRDDMLQLFATVDALKRDRDYMSTTVEALKRNQDDIRQLSATVDALKCNQDDMSTTVDALKRDRDYMSTTVEALKRNQDDMSTTIDALKRSQDDMSTTVDALKRNQDDMSTTVDALMRD</sequence>
<name>C3YFC9_BRAFL</name>
<dbReference type="GeneID" id="118417990"/>
<dbReference type="Gene3D" id="1.20.1480.30">
    <property type="entry name" value="Designed four-helix bundle protein"/>
    <property type="match status" value="1"/>
</dbReference>
<evidence type="ECO:0000256" key="1">
    <source>
        <dbReference type="ARBA" id="ARBA00022734"/>
    </source>
</evidence>
<dbReference type="PANTHER" id="PTHR22799:SF6">
    <property type="entry name" value="C-TYPE LECTIN DOMAIN FAMILY 4 MEMBER M-LIKE"/>
    <property type="match status" value="1"/>
</dbReference>
<feature type="coiled-coil region" evidence="2">
    <location>
        <begin position="183"/>
        <end position="259"/>
    </location>
</feature>
<organism>
    <name type="scientific">Branchiostoma floridae</name>
    <name type="common">Florida lancelet</name>
    <name type="synonym">Amphioxus</name>
    <dbReference type="NCBI Taxonomy" id="7739"/>
    <lineage>
        <taxon>Eukaryota</taxon>
        <taxon>Metazoa</taxon>
        <taxon>Chordata</taxon>
        <taxon>Cephalochordata</taxon>
        <taxon>Leptocardii</taxon>
        <taxon>Amphioxiformes</taxon>
        <taxon>Branchiostomatidae</taxon>
        <taxon>Branchiostoma</taxon>
    </lineage>
</organism>
<dbReference type="EMBL" id="GG666509">
    <property type="protein sequence ID" value="EEN60892.1"/>
    <property type="molecule type" value="Genomic_DNA"/>
</dbReference>
<keyword evidence="6" id="KW-1185">Reference proteome</keyword>
<reference evidence="5" key="1">
    <citation type="journal article" date="2008" name="Nature">
        <title>The amphioxus genome and the evolution of the chordate karyotype.</title>
        <authorList>
            <consortium name="US DOE Joint Genome Institute (JGI-PGF)"/>
            <person name="Putnam N.H."/>
            <person name="Butts T."/>
            <person name="Ferrier D.E.K."/>
            <person name="Furlong R.F."/>
            <person name="Hellsten U."/>
            <person name="Kawashima T."/>
            <person name="Robinson-Rechavi M."/>
            <person name="Shoguchi E."/>
            <person name="Terry A."/>
            <person name="Yu J.-K."/>
            <person name="Benito-Gutierrez E.L."/>
            <person name="Dubchak I."/>
            <person name="Garcia-Fernandez J."/>
            <person name="Gibson-Brown J.J."/>
            <person name="Grigoriev I.V."/>
            <person name="Horton A.C."/>
            <person name="de Jong P.J."/>
            <person name="Jurka J."/>
            <person name="Kapitonov V.V."/>
            <person name="Kohara Y."/>
            <person name="Kuroki Y."/>
            <person name="Lindquist E."/>
            <person name="Lucas S."/>
            <person name="Osoegawa K."/>
            <person name="Pennacchio L.A."/>
            <person name="Salamov A.A."/>
            <person name="Satou Y."/>
            <person name="Sauka-Spengler T."/>
            <person name="Schmutz J."/>
            <person name="Shin-I T."/>
            <person name="Toyoda A."/>
            <person name="Bronner-Fraser M."/>
            <person name="Fujiyama A."/>
            <person name="Holland L.Z."/>
            <person name="Holland P.W.H."/>
            <person name="Satoh N."/>
            <person name="Rokhsar D.S."/>
        </authorList>
    </citation>
    <scope>NUCLEOTIDE SEQUENCE [LARGE SCALE GENOMIC DNA]</scope>
    <source>
        <strain evidence="5">S238N-H82</strain>
        <tissue evidence="5">Testes</tissue>
    </source>
</reference>
<dbReference type="Proteomes" id="UP000001554">
    <property type="component" value="Chromosome 6"/>
</dbReference>
<dbReference type="Gene3D" id="6.10.250.370">
    <property type="match status" value="1"/>
</dbReference>
<keyword evidence="4" id="KW-0812">Transmembrane</keyword>
<feature type="coiled-coil region" evidence="2">
    <location>
        <begin position="123"/>
        <end position="153"/>
    </location>
</feature>
<reference evidence="7" key="3">
    <citation type="submission" date="2025-04" db="UniProtKB">
        <authorList>
            <consortium name="RefSeq"/>
        </authorList>
    </citation>
    <scope>IDENTIFICATION</scope>
    <source>
        <strain evidence="7">S238N-H82</strain>
        <tissue evidence="7">Testes</tissue>
    </source>
</reference>
<evidence type="ECO:0000256" key="4">
    <source>
        <dbReference type="SAM" id="Phobius"/>
    </source>
</evidence>
<dbReference type="InParanoid" id="C3YFC9"/>